<reference evidence="1 2" key="1">
    <citation type="submission" date="2019-02" db="EMBL/GenBank/DDBJ databases">
        <title>Deep-cultivation of Planctomycetes and their phenomic and genomic characterization uncovers novel biology.</title>
        <authorList>
            <person name="Wiegand S."/>
            <person name="Jogler M."/>
            <person name="Boedeker C."/>
            <person name="Pinto D."/>
            <person name="Vollmers J."/>
            <person name="Rivas-Marin E."/>
            <person name="Kohn T."/>
            <person name="Peeters S.H."/>
            <person name="Heuer A."/>
            <person name="Rast P."/>
            <person name="Oberbeckmann S."/>
            <person name="Bunk B."/>
            <person name="Jeske O."/>
            <person name="Meyerdierks A."/>
            <person name="Storesund J.E."/>
            <person name="Kallscheuer N."/>
            <person name="Luecker S."/>
            <person name="Lage O.M."/>
            <person name="Pohl T."/>
            <person name="Merkel B.J."/>
            <person name="Hornburger P."/>
            <person name="Mueller R.-W."/>
            <person name="Bruemmer F."/>
            <person name="Labrenz M."/>
            <person name="Spormann A.M."/>
            <person name="Op Den Camp H."/>
            <person name="Overmann J."/>
            <person name="Amann R."/>
            <person name="Jetten M.S.M."/>
            <person name="Mascher T."/>
            <person name="Medema M.H."/>
            <person name="Devos D.P."/>
            <person name="Kaster A.-K."/>
            <person name="Ovreas L."/>
            <person name="Rohde M."/>
            <person name="Galperin M.Y."/>
            <person name="Jogler C."/>
        </authorList>
    </citation>
    <scope>NUCLEOTIDE SEQUENCE [LARGE SCALE GENOMIC DNA]</scope>
    <source>
        <strain evidence="1 2">Pla100</strain>
    </source>
</reference>
<evidence type="ECO:0000313" key="2">
    <source>
        <dbReference type="Proteomes" id="UP000316213"/>
    </source>
</evidence>
<accession>A0A5C6ABK4</accession>
<dbReference type="Proteomes" id="UP000316213">
    <property type="component" value="Unassembled WGS sequence"/>
</dbReference>
<name>A0A5C6ABK4_9BACT</name>
<protein>
    <submittedName>
        <fullName evidence="1">Uncharacterized protein</fullName>
    </submittedName>
</protein>
<dbReference type="OrthoDB" id="116741at2"/>
<proteinExistence type="predicted"/>
<organism evidence="1 2">
    <name type="scientific">Neorhodopirellula pilleata</name>
    <dbReference type="NCBI Taxonomy" id="2714738"/>
    <lineage>
        <taxon>Bacteria</taxon>
        <taxon>Pseudomonadati</taxon>
        <taxon>Planctomycetota</taxon>
        <taxon>Planctomycetia</taxon>
        <taxon>Pirellulales</taxon>
        <taxon>Pirellulaceae</taxon>
        <taxon>Neorhodopirellula</taxon>
    </lineage>
</organism>
<evidence type="ECO:0000313" key="1">
    <source>
        <dbReference type="EMBL" id="TWT97404.1"/>
    </source>
</evidence>
<comment type="caution">
    <text evidence="1">The sequence shown here is derived from an EMBL/GenBank/DDBJ whole genome shotgun (WGS) entry which is preliminary data.</text>
</comment>
<gene>
    <name evidence="1" type="ORF">Pla100_25560</name>
</gene>
<dbReference type="RefSeq" id="WP_146577994.1">
    <property type="nucleotide sequence ID" value="NZ_SJPM01000004.1"/>
</dbReference>
<sequence>MANISGKATAITTISPMRWWKSYILRFLFRMITWGFFAKIQERLIRLSFIHFAHWSILSRDQLPHLADDQPRDRPEYDYLLFVSNFNGSWDQYIDAFSQVIPIGLDNIWRWSEKFPGAVPEGKFFQYIKHNEFSSIYYYNATPESSATEVASALSLSDELYEFEKKSRHMSPEEFARSYELFLIRVQNHLGENGLTEWEQTHREVVASAASLS</sequence>
<dbReference type="EMBL" id="SJPM01000004">
    <property type="protein sequence ID" value="TWT97404.1"/>
    <property type="molecule type" value="Genomic_DNA"/>
</dbReference>
<dbReference type="AlphaFoldDB" id="A0A5C6ABK4"/>
<keyword evidence="2" id="KW-1185">Reference proteome</keyword>